<reference evidence="15 16" key="1">
    <citation type="journal article" date="2016" name="Mol. Biol. Evol.">
        <title>Comparative Genomics of Early-Diverging Mushroom-Forming Fungi Provides Insights into the Origins of Lignocellulose Decay Capabilities.</title>
        <authorList>
            <person name="Nagy L.G."/>
            <person name="Riley R."/>
            <person name="Tritt A."/>
            <person name="Adam C."/>
            <person name="Daum C."/>
            <person name="Floudas D."/>
            <person name="Sun H."/>
            <person name="Yadav J.S."/>
            <person name="Pangilinan J."/>
            <person name="Larsson K.H."/>
            <person name="Matsuura K."/>
            <person name="Barry K."/>
            <person name="Labutti K."/>
            <person name="Kuo R."/>
            <person name="Ohm R.A."/>
            <person name="Bhattacharya S.S."/>
            <person name="Shirouzu T."/>
            <person name="Yoshinaga Y."/>
            <person name="Martin F.M."/>
            <person name="Grigoriev I.V."/>
            <person name="Hibbett D.S."/>
        </authorList>
    </citation>
    <scope>NUCLEOTIDE SEQUENCE [LARGE SCALE GENOMIC DNA]</scope>
    <source>
        <strain evidence="15 16">TUFC12733</strain>
    </source>
</reference>
<evidence type="ECO:0000256" key="13">
    <source>
        <dbReference type="SAM" id="MobiDB-lite"/>
    </source>
</evidence>
<dbReference type="Proteomes" id="UP000076738">
    <property type="component" value="Unassembled WGS sequence"/>
</dbReference>
<dbReference type="SUPFAM" id="SSF64005">
    <property type="entry name" value="Undecaprenyl diphosphate synthase"/>
    <property type="match status" value="1"/>
</dbReference>
<dbReference type="EMBL" id="KV417285">
    <property type="protein sequence ID" value="KZO96271.1"/>
    <property type="molecule type" value="Genomic_DNA"/>
</dbReference>
<dbReference type="PANTHER" id="PTHR21528">
    <property type="entry name" value="DEHYDRODOLICHYL DIPHOSPHATE SYNTHASE COMPLEX SUBUNIT NUS1"/>
    <property type="match status" value="1"/>
</dbReference>
<comment type="similarity">
    <text evidence="4">Belongs to the UPP synthase family.</text>
</comment>
<comment type="cofactor">
    <cofactor evidence="1">
        <name>Mg(2+)</name>
        <dbReference type="ChEBI" id="CHEBI:18420"/>
    </cofactor>
</comment>
<feature type="compositionally biased region" description="Basic residues" evidence="13">
    <location>
        <begin position="151"/>
        <end position="160"/>
    </location>
</feature>
<keyword evidence="6" id="KW-0808">Transferase</keyword>
<gene>
    <name evidence="15" type="ORF">CALVIDRAFT_537447</name>
</gene>
<keyword evidence="14" id="KW-0732">Signal</keyword>
<keyword evidence="16" id="KW-1185">Reference proteome</keyword>
<dbReference type="GO" id="GO:0005789">
    <property type="term" value="C:endoplasmic reticulum membrane"/>
    <property type="evidence" value="ECO:0007669"/>
    <property type="project" value="UniProtKB-SubCell"/>
</dbReference>
<sequence length="312" mass="35389">MSLYLLLLLVLHLARTVVNVSSSLINRFRRRPAPKPPRSERRRVPKHFAVCFQDAGREDAQVLLESCVRVERWAREIGVKELSFYDRSGILQLHQTILRELLPPSPSPISTPRPRPLDIELPLTPPTSTKPTPPSSVDGLSDSDTPSNKSALRRRRKLGSSHRLDAVDEASVYPPPRVNILSFDQSKPLIAQAAQTLALRAKAHPTPSQSISVADVDELVKASFTSPDLLLIHPIRPAILSPWSILPRPLELDGFPPWHMDLSEMYYEPPKFRLSLPRIWEGRWSLPGEVVRQAEFLKTLERYEKAEMRKGR</sequence>
<proteinExistence type="inferred from homology"/>
<feature type="region of interest" description="Disordered" evidence="13">
    <location>
        <begin position="102"/>
        <end position="160"/>
    </location>
</feature>
<organism evidence="15 16">
    <name type="scientific">Calocera viscosa (strain TUFC12733)</name>
    <dbReference type="NCBI Taxonomy" id="1330018"/>
    <lineage>
        <taxon>Eukaryota</taxon>
        <taxon>Fungi</taxon>
        <taxon>Dikarya</taxon>
        <taxon>Basidiomycota</taxon>
        <taxon>Agaricomycotina</taxon>
        <taxon>Dacrymycetes</taxon>
        <taxon>Dacrymycetales</taxon>
        <taxon>Dacrymycetaceae</taxon>
        <taxon>Calocera</taxon>
    </lineage>
</organism>
<keyword evidence="10" id="KW-1133">Transmembrane helix</keyword>
<evidence type="ECO:0000256" key="11">
    <source>
        <dbReference type="ARBA" id="ARBA00023136"/>
    </source>
</evidence>
<evidence type="ECO:0000313" key="15">
    <source>
        <dbReference type="EMBL" id="KZO96271.1"/>
    </source>
</evidence>
<keyword evidence="8" id="KW-0256">Endoplasmic reticulum</keyword>
<evidence type="ECO:0000256" key="12">
    <source>
        <dbReference type="ARBA" id="ARBA00047353"/>
    </source>
</evidence>
<feature type="chain" id="PRO_5007890120" description="ditrans,polycis-polyprenyl diphosphate synthase [(2E,6E)-farnesyldiphosphate specific]" evidence="14">
    <location>
        <begin position="17"/>
        <end position="312"/>
    </location>
</feature>
<evidence type="ECO:0000256" key="10">
    <source>
        <dbReference type="ARBA" id="ARBA00022989"/>
    </source>
</evidence>
<evidence type="ECO:0000256" key="9">
    <source>
        <dbReference type="ARBA" id="ARBA00022842"/>
    </source>
</evidence>
<evidence type="ECO:0000256" key="5">
    <source>
        <dbReference type="ARBA" id="ARBA00012596"/>
    </source>
</evidence>
<keyword evidence="7" id="KW-0812">Transmembrane</keyword>
<dbReference type="AlphaFoldDB" id="A0A167M2K1"/>
<accession>A0A167M2K1</accession>
<dbReference type="PANTHER" id="PTHR21528:SF0">
    <property type="entry name" value="DEHYDRODOLICHYL DIPHOSPHATE SYNTHASE COMPLEX SUBUNIT NUS1"/>
    <property type="match status" value="1"/>
</dbReference>
<evidence type="ECO:0000256" key="3">
    <source>
        <dbReference type="ARBA" id="ARBA00004922"/>
    </source>
</evidence>
<evidence type="ECO:0000256" key="6">
    <source>
        <dbReference type="ARBA" id="ARBA00022679"/>
    </source>
</evidence>
<dbReference type="UniPathway" id="UPA00378"/>
<dbReference type="STRING" id="1330018.A0A167M2K1"/>
<dbReference type="GO" id="GO:0045547">
    <property type="term" value="F:ditrans,polycis-polyprenyl diphosphate synthase [(2E,6E)-farnesyl diphosphate specific] activity"/>
    <property type="evidence" value="ECO:0007669"/>
    <property type="project" value="UniProtKB-EC"/>
</dbReference>
<name>A0A167M2K1_CALVF</name>
<keyword evidence="9" id="KW-0460">Magnesium</keyword>
<evidence type="ECO:0000256" key="14">
    <source>
        <dbReference type="SAM" id="SignalP"/>
    </source>
</evidence>
<evidence type="ECO:0000256" key="7">
    <source>
        <dbReference type="ARBA" id="ARBA00022692"/>
    </source>
</evidence>
<comment type="catalytic activity">
    <reaction evidence="12">
        <text>n isopentenyl diphosphate + (2E,6E)-farnesyl diphosphate = a di-trans,poly-cis-polyprenyl diphosphate + n diphosphate</text>
        <dbReference type="Rhea" id="RHEA:53008"/>
        <dbReference type="Rhea" id="RHEA-COMP:19494"/>
        <dbReference type="ChEBI" id="CHEBI:33019"/>
        <dbReference type="ChEBI" id="CHEBI:128769"/>
        <dbReference type="ChEBI" id="CHEBI:136960"/>
        <dbReference type="ChEBI" id="CHEBI:175763"/>
        <dbReference type="EC" id="2.5.1.87"/>
    </reaction>
</comment>
<evidence type="ECO:0000256" key="2">
    <source>
        <dbReference type="ARBA" id="ARBA00004586"/>
    </source>
</evidence>
<evidence type="ECO:0000256" key="1">
    <source>
        <dbReference type="ARBA" id="ARBA00001946"/>
    </source>
</evidence>
<comment type="pathway">
    <text evidence="3">Protein modification; protein glycosylation.</text>
</comment>
<feature type="compositionally biased region" description="Pro residues" evidence="13">
    <location>
        <begin position="103"/>
        <end position="114"/>
    </location>
</feature>
<feature type="signal peptide" evidence="14">
    <location>
        <begin position="1"/>
        <end position="16"/>
    </location>
</feature>
<protein>
    <recommendedName>
        <fullName evidence="5">ditrans,polycis-polyprenyl diphosphate synthase [(2E,6E)-farnesyldiphosphate specific]</fullName>
        <ecNumber evidence="5">2.5.1.87</ecNumber>
    </recommendedName>
</protein>
<evidence type="ECO:0000313" key="16">
    <source>
        <dbReference type="Proteomes" id="UP000076738"/>
    </source>
</evidence>
<dbReference type="InterPro" id="IPR036424">
    <property type="entry name" value="UPP_synth-like_sf"/>
</dbReference>
<dbReference type="GO" id="GO:1904423">
    <property type="term" value="C:dehydrodolichyl diphosphate synthase complex"/>
    <property type="evidence" value="ECO:0007669"/>
    <property type="project" value="InterPro"/>
</dbReference>
<dbReference type="InterPro" id="IPR038887">
    <property type="entry name" value="Nus1/NgBR"/>
</dbReference>
<dbReference type="OrthoDB" id="3057168at2759"/>
<keyword evidence="11" id="KW-0472">Membrane</keyword>
<comment type="subcellular location">
    <subcellularLocation>
        <location evidence="2">Endoplasmic reticulum membrane</location>
    </subcellularLocation>
</comment>
<evidence type="ECO:0000256" key="8">
    <source>
        <dbReference type="ARBA" id="ARBA00022824"/>
    </source>
</evidence>
<dbReference type="EC" id="2.5.1.87" evidence="5"/>
<evidence type="ECO:0000256" key="4">
    <source>
        <dbReference type="ARBA" id="ARBA00005432"/>
    </source>
</evidence>